<evidence type="ECO:0000313" key="1">
    <source>
        <dbReference type="Proteomes" id="UP000887580"/>
    </source>
</evidence>
<dbReference type="WBParaSite" id="PS1159_v2.g24816.t1">
    <property type="protein sequence ID" value="PS1159_v2.g24816.t1"/>
    <property type="gene ID" value="PS1159_v2.g24816"/>
</dbReference>
<dbReference type="Proteomes" id="UP000887580">
    <property type="component" value="Unplaced"/>
</dbReference>
<protein>
    <submittedName>
        <fullName evidence="2">Uncharacterized protein</fullName>
    </submittedName>
</protein>
<proteinExistence type="predicted"/>
<sequence>MCCSAVGQIVYGILMFSALALTLTGMFTPGWRKLEDAPENIKDQVGDYKVPSGIFPIGCNDWLGNSDGGTTQSSTSCDDWWKNLPNWNKTVVITVCLAVIVEIFALIWNLLTFCACCCKRHLLHPLTGLAILTSILLAITVIVFGVNQSDSICDVTDKKWDGCNEGKTSANYSFYITCGALACSLLSIGVGIIASCFADHSL</sequence>
<organism evidence="1 2">
    <name type="scientific">Panagrolaimus sp. PS1159</name>
    <dbReference type="NCBI Taxonomy" id="55785"/>
    <lineage>
        <taxon>Eukaryota</taxon>
        <taxon>Metazoa</taxon>
        <taxon>Ecdysozoa</taxon>
        <taxon>Nematoda</taxon>
        <taxon>Chromadorea</taxon>
        <taxon>Rhabditida</taxon>
        <taxon>Tylenchina</taxon>
        <taxon>Panagrolaimomorpha</taxon>
        <taxon>Panagrolaimoidea</taxon>
        <taxon>Panagrolaimidae</taxon>
        <taxon>Panagrolaimus</taxon>
    </lineage>
</organism>
<accession>A0AC35G7G4</accession>
<reference evidence="2" key="1">
    <citation type="submission" date="2022-11" db="UniProtKB">
        <authorList>
            <consortium name="WormBaseParasite"/>
        </authorList>
    </citation>
    <scope>IDENTIFICATION</scope>
</reference>
<evidence type="ECO:0000313" key="2">
    <source>
        <dbReference type="WBParaSite" id="PS1159_v2.g24816.t1"/>
    </source>
</evidence>
<name>A0AC35G7G4_9BILA</name>